<accession>A0A545TMW7</accession>
<comment type="pathway">
    <text evidence="2 8">Amino-acid degradation; L-arginine degradation via ADI pathway; carbamoyl phosphate from L-arginine: step 1/2.</text>
</comment>
<evidence type="ECO:0000256" key="8">
    <source>
        <dbReference type="HAMAP-Rule" id="MF_00242"/>
    </source>
</evidence>
<dbReference type="SUPFAM" id="SSF55909">
    <property type="entry name" value="Pentein"/>
    <property type="match status" value="1"/>
</dbReference>
<protein>
    <recommendedName>
        <fullName evidence="8">Arginine deiminase</fullName>
        <shortName evidence="8">ADI</shortName>
        <ecNumber evidence="8">3.5.3.6</ecNumber>
    </recommendedName>
    <alternativeName>
        <fullName evidence="8">Arginine dihydrolase</fullName>
        <shortName evidence="8">AD</shortName>
    </alternativeName>
</protein>
<dbReference type="GO" id="GO:0005737">
    <property type="term" value="C:cytoplasm"/>
    <property type="evidence" value="ECO:0007669"/>
    <property type="project" value="UniProtKB-SubCell"/>
</dbReference>
<keyword evidence="6 8" id="KW-0378">Hydrolase</keyword>
<dbReference type="NCBIfam" id="NF002381">
    <property type="entry name" value="PRK01388.1"/>
    <property type="match status" value="1"/>
</dbReference>
<evidence type="ECO:0000256" key="7">
    <source>
        <dbReference type="ARBA" id="ARBA00049429"/>
    </source>
</evidence>
<dbReference type="GO" id="GO:0016990">
    <property type="term" value="F:arginine deiminase activity"/>
    <property type="evidence" value="ECO:0007669"/>
    <property type="project" value="UniProtKB-UniRule"/>
</dbReference>
<dbReference type="HAMAP" id="MF_00242">
    <property type="entry name" value="Arg_deiminase"/>
    <property type="match status" value="1"/>
</dbReference>
<evidence type="ECO:0000256" key="2">
    <source>
        <dbReference type="ARBA" id="ARBA00005213"/>
    </source>
</evidence>
<proteinExistence type="inferred from homology"/>
<evidence type="ECO:0000256" key="3">
    <source>
        <dbReference type="ARBA" id="ARBA00010206"/>
    </source>
</evidence>
<dbReference type="PRINTS" id="PR01466">
    <property type="entry name" value="ARGDEIMINASE"/>
</dbReference>
<evidence type="ECO:0000313" key="11">
    <source>
        <dbReference type="Proteomes" id="UP000315252"/>
    </source>
</evidence>
<dbReference type="PANTHER" id="PTHR47271">
    <property type="entry name" value="ARGININE DEIMINASE"/>
    <property type="match status" value="1"/>
</dbReference>
<dbReference type="OrthoDB" id="9807502at2"/>
<dbReference type="PIRSF" id="PIRSF006356">
    <property type="entry name" value="Arg_deiminase"/>
    <property type="match status" value="1"/>
</dbReference>
<evidence type="ECO:0000256" key="6">
    <source>
        <dbReference type="ARBA" id="ARBA00022801"/>
    </source>
</evidence>
<dbReference type="NCBIfam" id="TIGR01078">
    <property type="entry name" value="arcA"/>
    <property type="match status" value="1"/>
</dbReference>
<dbReference type="EMBL" id="VHSH01000006">
    <property type="protein sequence ID" value="TQV78518.1"/>
    <property type="molecule type" value="Genomic_DNA"/>
</dbReference>
<name>A0A545TMW7_9PROT</name>
<dbReference type="Gene3D" id="1.10.3930.10">
    <property type="entry name" value="Arginine deiminase"/>
    <property type="match status" value="1"/>
</dbReference>
<dbReference type="Proteomes" id="UP000315252">
    <property type="component" value="Unassembled WGS sequence"/>
</dbReference>
<evidence type="ECO:0000256" key="9">
    <source>
        <dbReference type="PIRSR" id="PIRSR006356-1"/>
    </source>
</evidence>
<comment type="similarity">
    <text evidence="3 8">Belongs to the arginine deiminase family.</text>
</comment>
<dbReference type="UniPathway" id="UPA00254">
    <property type="reaction ID" value="UER00364"/>
</dbReference>
<comment type="caution">
    <text evidence="10">The sequence shown here is derived from an EMBL/GenBank/DDBJ whole genome shotgun (WGS) entry which is preliminary data.</text>
</comment>
<organism evidence="10 11">
    <name type="scientific">Denitrobaculum tricleocarpae</name>
    <dbReference type="NCBI Taxonomy" id="2591009"/>
    <lineage>
        <taxon>Bacteria</taxon>
        <taxon>Pseudomonadati</taxon>
        <taxon>Pseudomonadota</taxon>
        <taxon>Alphaproteobacteria</taxon>
        <taxon>Rhodospirillales</taxon>
        <taxon>Rhodospirillaceae</taxon>
        <taxon>Denitrobaculum</taxon>
    </lineage>
</organism>
<keyword evidence="4 8" id="KW-0963">Cytoplasm</keyword>
<dbReference type="InterPro" id="IPR003876">
    <property type="entry name" value="Arg_deiminase"/>
</dbReference>
<evidence type="ECO:0000313" key="10">
    <source>
        <dbReference type="EMBL" id="TQV78518.1"/>
    </source>
</evidence>
<comment type="catalytic activity">
    <reaction evidence="7 8">
        <text>L-arginine + H2O = L-citrulline + NH4(+)</text>
        <dbReference type="Rhea" id="RHEA:19597"/>
        <dbReference type="ChEBI" id="CHEBI:15377"/>
        <dbReference type="ChEBI" id="CHEBI:28938"/>
        <dbReference type="ChEBI" id="CHEBI:32682"/>
        <dbReference type="ChEBI" id="CHEBI:57743"/>
        <dbReference type="EC" id="3.5.3.6"/>
    </reaction>
</comment>
<evidence type="ECO:0000256" key="1">
    <source>
        <dbReference type="ARBA" id="ARBA00004496"/>
    </source>
</evidence>
<sequence>MAKLGVHSEVGKLRKVIVHRPGLAIARLTPGNCHDLLFDDVLWVKQARQEHLGFVDEMRHRGIEVYHLRELLEETLCDMEARRWLLDLKVTENTVGVGMAGDLHACLMEMDPYKLSVHLIGGINRAELPFEPAGMIGRLLAPQDFVLPPLPNQLFTRDPSAWIYGGVTLHPMFWPARRQETLNVAAIYRFHPLFKSSDFEFWWGEDVENDHGNAHAEGGDIQPVGKGVVLIGMGERTTPQAVGQIARSLFAKGGAEHVIAAAMPKERSAMHLDTVFTFCDRDLVNLYPDVVDKIRAFSLRPGERGGELSVTEESADFPAVVARALGLKKLRRVHTGGDAYEAEREQWDDGNNVVALEPGVVMAYERNTFTNTLLRKAGVEVITIAGNELGRGRGGGHCMTCPILRDAVED</sequence>
<feature type="active site" description="Amidino-cysteine intermediate" evidence="8 9">
    <location>
        <position position="398"/>
    </location>
</feature>
<comment type="subcellular location">
    <subcellularLocation>
        <location evidence="1 8">Cytoplasm</location>
    </subcellularLocation>
</comment>
<dbReference type="RefSeq" id="WP_142897851.1">
    <property type="nucleotide sequence ID" value="NZ_ML660057.1"/>
</dbReference>
<reference evidence="10 11" key="1">
    <citation type="submission" date="2019-06" db="EMBL/GenBank/DDBJ databases">
        <title>Whole genome sequence for Rhodospirillaceae sp. R148.</title>
        <authorList>
            <person name="Wang G."/>
        </authorList>
    </citation>
    <scope>NUCLEOTIDE SEQUENCE [LARGE SCALE GENOMIC DNA]</scope>
    <source>
        <strain evidence="10 11">R148</strain>
    </source>
</reference>
<dbReference type="AlphaFoldDB" id="A0A545TMW7"/>
<keyword evidence="11" id="KW-1185">Reference proteome</keyword>
<dbReference type="Gene3D" id="3.75.10.10">
    <property type="entry name" value="L-arginine/glycine Amidinotransferase, Chain A"/>
    <property type="match status" value="1"/>
</dbReference>
<gene>
    <name evidence="8 10" type="primary">arcA</name>
    <name evidence="10" type="ORF">FKG95_18320</name>
</gene>
<keyword evidence="5 8" id="KW-0056">Arginine metabolism</keyword>
<evidence type="ECO:0000256" key="4">
    <source>
        <dbReference type="ARBA" id="ARBA00022490"/>
    </source>
</evidence>
<dbReference type="Pfam" id="PF02274">
    <property type="entry name" value="ADI"/>
    <property type="match status" value="1"/>
</dbReference>
<dbReference type="PANTHER" id="PTHR47271:SF3">
    <property type="entry name" value="ARGININE DEIMINASE"/>
    <property type="match status" value="1"/>
</dbReference>
<dbReference type="GO" id="GO:0019546">
    <property type="term" value="P:L-arginine deiminase pathway"/>
    <property type="evidence" value="ECO:0007669"/>
    <property type="project" value="UniProtKB-UniRule"/>
</dbReference>
<evidence type="ECO:0000256" key="5">
    <source>
        <dbReference type="ARBA" id="ARBA00022503"/>
    </source>
</evidence>
<dbReference type="EC" id="3.5.3.6" evidence="8"/>